<proteinExistence type="predicted"/>
<sequence>MEHGNSNMLLYKQPPPTSHPQIILLAFHAFSLMALKTQFFHGN</sequence>
<evidence type="ECO:0000313" key="1">
    <source>
        <dbReference type="EMBL" id="MBW88723.1"/>
    </source>
</evidence>
<accession>A0A2P2J5G4</accession>
<organism evidence="1">
    <name type="scientific">Rhizophora mucronata</name>
    <name type="common">Asiatic mangrove</name>
    <dbReference type="NCBI Taxonomy" id="61149"/>
    <lineage>
        <taxon>Eukaryota</taxon>
        <taxon>Viridiplantae</taxon>
        <taxon>Streptophyta</taxon>
        <taxon>Embryophyta</taxon>
        <taxon>Tracheophyta</taxon>
        <taxon>Spermatophyta</taxon>
        <taxon>Magnoliopsida</taxon>
        <taxon>eudicotyledons</taxon>
        <taxon>Gunneridae</taxon>
        <taxon>Pentapetalae</taxon>
        <taxon>rosids</taxon>
        <taxon>fabids</taxon>
        <taxon>Malpighiales</taxon>
        <taxon>Rhizophoraceae</taxon>
        <taxon>Rhizophora</taxon>
    </lineage>
</organism>
<reference evidence="1" key="1">
    <citation type="submission" date="2018-02" db="EMBL/GenBank/DDBJ databases">
        <title>Rhizophora mucronata_Transcriptome.</title>
        <authorList>
            <person name="Meera S.P."/>
            <person name="Sreeshan A."/>
            <person name="Augustine A."/>
        </authorList>
    </citation>
    <scope>NUCLEOTIDE SEQUENCE</scope>
    <source>
        <tissue evidence="1">Leaf</tissue>
    </source>
</reference>
<name>A0A2P2J5G4_RHIMU</name>
<dbReference type="AlphaFoldDB" id="A0A2P2J5G4"/>
<dbReference type="EMBL" id="GGEC01008240">
    <property type="protein sequence ID" value="MBW88723.1"/>
    <property type="molecule type" value="Transcribed_RNA"/>
</dbReference>
<protein>
    <submittedName>
        <fullName evidence="1">Uncharacterized protein</fullName>
    </submittedName>
</protein>